<name>A0ABQ6LPQ4_9RHOB</name>
<reference evidence="2 3" key="1">
    <citation type="submission" date="2023-04" db="EMBL/GenBank/DDBJ databases">
        <title>Marinoamorphus aggregata gen. nov., sp. Nov., isolate from tissue of brittle star Ophioplocus japonicus.</title>
        <authorList>
            <person name="Kawano K."/>
            <person name="Sawayama S."/>
            <person name="Nakagawa S."/>
        </authorList>
    </citation>
    <scope>NUCLEOTIDE SEQUENCE [LARGE SCALE GENOMIC DNA]</scope>
    <source>
        <strain evidence="2 3">NKW23</strain>
    </source>
</reference>
<comment type="caution">
    <text evidence="2">The sequence shown here is derived from an EMBL/GenBank/DDBJ whole genome shotgun (WGS) entry which is preliminary data.</text>
</comment>
<gene>
    <name evidence="2" type="ORF">LNKW23_37820</name>
</gene>
<evidence type="ECO:0008006" key="4">
    <source>
        <dbReference type="Google" id="ProtNLM"/>
    </source>
</evidence>
<protein>
    <recommendedName>
        <fullName evidence="4">Transposase</fullName>
    </recommendedName>
</protein>
<dbReference type="EMBL" id="BSYI01000038">
    <property type="protein sequence ID" value="GMG84566.1"/>
    <property type="molecule type" value="Genomic_DNA"/>
</dbReference>
<sequence>MTDAERETVKGGGIPEEWKGKPAKPRQKDRDRRWTLKRGRKKTCPDGGQAMQIAVPVHGYESHIGADRRHRLIRTWSVSDAASHDGRALPVLLGTSNTGSGVRADTAYRSQRNEKRIAVAGLISKIHFRRAPGTLLPANRQRANAARSRAGSAIGHAFADQKHRMGLFVRTIGIARARTRIGLANLVYNLRRYLHLDTAAAA</sequence>
<evidence type="ECO:0000256" key="1">
    <source>
        <dbReference type="SAM" id="MobiDB-lite"/>
    </source>
</evidence>
<keyword evidence="3" id="KW-1185">Reference proteome</keyword>
<evidence type="ECO:0000313" key="3">
    <source>
        <dbReference type="Proteomes" id="UP001239909"/>
    </source>
</evidence>
<feature type="compositionally biased region" description="Basic and acidic residues" evidence="1">
    <location>
        <begin position="16"/>
        <end position="34"/>
    </location>
</feature>
<proteinExistence type="predicted"/>
<evidence type="ECO:0000313" key="2">
    <source>
        <dbReference type="EMBL" id="GMG84566.1"/>
    </source>
</evidence>
<feature type="region of interest" description="Disordered" evidence="1">
    <location>
        <begin position="1"/>
        <end position="48"/>
    </location>
</feature>
<dbReference type="Proteomes" id="UP001239909">
    <property type="component" value="Unassembled WGS sequence"/>
</dbReference>
<organism evidence="2 3">
    <name type="scientific">Paralimibaculum aggregatum</name>
    <dbReference type="NCBI Taxonomy" id="3036245"/>
    <lineage>
        <taxon>Bacteria</taxon>
        <taxon>Pseudomonadati</taxon>
        <taxon>Pseudomonadota</taxon>
        <taxon>Alphaproteobacteria</taxon>
        <taxon>Rhodobacterales</taxon>
        <taxon>Paracoccaceae</taxon>
        <taxon>Paralimibaculum</taxon>
    </lineage>
</organism>
<accession>A0ABQ6LPQ4</accession>